<dbReference type="Proteomes" id="UP000038011">
    <property type="component" value="Unassembled WGS sequence"/>
</dbReference>
<dbReference type="InterPro" id="IPR011105">
    <property type="entry name" value="Cell_wall_hydrolase_SleB"/>
</dbReference>
<dbReference type="InterPro" id="IPR042047">
    <property type="entry name" value="SleB_dom1"/>
</dbReference>
<dbReference type="Pfam" id="PF07486">
    <property type="entry name" value="Hydrolase_2"/>
    <property type="match status" value="1"/>
</dbReference>
<dbReference type="Gene3D" id="1.10.10.2520">
    <property type="entry name" value="Cell wall hydrolase SleB, domain 1"/>
    <property type="match status" value="1"/>
</dbReference>
<name>A0A0N0VLG4_9HYPH</name>
<dbReference type="GO" id="GO:0005524">
    <property type="term" value="F:ATP binding"/>
    <property type="evidence" value="ECO:0007669"/>
    <property type="project" value="UniProtKB-KW"/>
</dbReference>
<dbReference type="PATRIC" id="fig|1514904.3.peg.701"/>
<evidence type="ECO:0000259" key="1">
    <source>
        <dbReference type="Pfam" id="PF07486"/>
    </source>
</evidence>
<keyword evidence="2" id="KW-0547">Nucleotide-binding</keyword>
<reference evidence="2 3" key="1">
    <citation type="submission" date="2015-01" db="EMBL/GenBank/DDBJ databases">
        <title>Ahrensia donghaiensis sp. nov., a novel dimethylsulphoniopropionate-cleavage bacterium isolated from seawater and emended descriptions of the genus Ahrensia and Ahrensia kielensis.</title>
        <authorList>
            <person name="Liu J."/>
        </authorList>
    </citation>
    <scope>NUCLEOTIDE SEQUENCE [LARGE SCALE GENOMIC DNA]</scope>
    <source>
        <strain evidence="2 3">LZD062</strain>
    </source>
</reference>
<protein>
    <submittedName>
        <fullName evidence="2">ATP-binding protein</fullName>
    </submittedName>
</protein>
<dbReference type="STRING" id="1514904.SU32_09360"/>
<keyword evidence="3" id="KW-1185">Reference proteome</keyword>
<sequence length="388" mass="42595">MRKLRLNAGRGIAARLAAPAFFATAFFIANPSSIALQDMSSLISGGEASADRWKVTMLRPSSGSIHQGEVPFGIDPTVTGSVGVRAKGVGDITLNTAKTVLPETPDEMRINTKGKSGRVAAIIPAAPPKDFSAGSVFERQSNLLRPTVERSVKMAFIKPEIKGKEIQIAKTFFKKKPKDASPGVPKMLASLVTNDNPDILATAYAPPKPDFSAQSPFDSLLKSENEKRGRFFPPIEKNDHAWARQPLPAYAFSKREQKCLAEGIYFEARGEPVSGQAAVAQVVLNRVRNPAYPNTICGVVYQNKSWRNRCQFSFACDGIRDRINSPRSWKTAQDVAIAVSAGKIWFKEVGSSTHYHATYVNPRWARHMKRVGKIGLHIFYRTYGGGWS</sequence>
<evidence type="ECO:0000313" key="2">
    <source>
        <dbReference type="EMBL" id="KPB01261.1"/>
    </source>
</evidence>
<evidence type="ECO:0000313" key="3">
    <source>
        <dbReference type="Proteomes" id="UP000038011"/>
    </source>
</evidence>
<gene>
    <name evidence="2" type="ORF">SU32_09360</name>
</gene>
<accession>A0A0N0VLG4</accession>
<organism evidence="2 3">
    <name type="scientific">Ahrensia marina</name>
    <dbReference type="NCBI Taxonomy" id="1514904"/>
    <lineage>
        <taxon>Bacteria</taxon>
        <taxon>Pseudomonadati</taxon>
        <taxon>Pseudomonadota</taxon>
        <taxon>Alphaproteobacteria</taxon>
        <taxon>Hyphomicrobiales</taxon>
        <taxon>Ahrensiaceae</taxon>
        <taxon>Ahrensia</taxon>
    </lineage>
</organism>
<dbReference type="AlphaFoldDB" id="A0A0N0VLG4"/>
<keyword evidence="2" id="KW-0067">ATP-binding</keyword>
<feature type="domain" description="Cell wall hydrolase SleB" evidence="1">
    <location>
        <begin position="270"/>
        <end position="380"/>
    </location>
</feature>
<dbReference type="GO" id="GO:0016787">
    <property type="term" value="F:hydrolase activity"/>
    <property type="evidence" value="ECO:0007669"/>
    <property type="project" value="InterPro"/>
</dbReference>
<proteinExistence type="predicted"/>
<dbReference type="EMBL" id="JXMU01000012">
    <property type="protein sequence ID" value="KPB01261.1"/>
    <property type="molecule type" value="Genomic_DNA"/>
</dbReference>
<comment type="caution">
    <text evidence="2">The sequence shown here is derived from an EMBL/GenBank/DDBJ whole genome shotgun (WGS) entry which is preliminary data.</text>
</comment>